<dbReference type="AlphaFoldDB" id="A0A318SLC6"/>
<proteinExistence type="predicted"/>
<dbReference type="Gene3D" id="3.40.630.30">
    <property type="match status" value="1"/>
</dbReference>
<dbReference type="RefSeq" id="WP_110885840.1">
    <property type="nucleotide sequence ID" value="NZ_QJSX01000003.1"/>
</dbReference>
<evidence type="ECO:0000313" key="1">
    <source>
        <dbReference type="EMBL" id="PYE55319.1"/>
    </source>
</evidence>
<organism evidence="1 2">
    <name type="scientific">Deinococcus yavapaiensis KR-236</name>
    <dbReference type="NCBI Taxonomy" id="694435"/>
    <lineage>
        <taxon>Bacteria</taxon>
        <taxon>Thermotogati</taxon>
        <taxon>Deinococcota</taxon>
        <taxon>Deinococci</taxon>
        <taxon>Deinococcales</taxon>
        <taxon>Deinococcaceae</taxon>
        <taxon>Deinococcus</taxon>
    </lineage>
</organism>
<name>A0A318SLC6_9DEIO</name>
<dbReference type="EMBL" id="QJSX01000003">
    <property type="protein sequence ID" value="PYE55319.1"/>
    <property type="molecule type" value="Genomic_DNA"/>
</dbReference>
<dbReference type="InterPro" id="IPR016181">
    <property type="entry name" value="Acyl_CoA_acyltransferase"/>
</dbReference>
<keyword evidence="2" id="KW-1185">Reference proteome</keyword>
<comment type="caution">
    <text evidence="1">The sequence shown here is derived from an EMBL/GenBank/DDBJ whole genome shotgun (WGS) entry which is preliminary data.</text>
</comment>
<sequence length="158" mass="17605">MMYRAFTSADFDALRALDLAVQRREDLAFDTLSEREREGRLRTSEAALRFFERSEHSFVADDDGELRGAIFAQSVWQGDRPIVLIVRLWTAQGAPEDTARGLLKVCSKSAYDAAVYEVHGPVPADLVDAAREEGFVRIGAYGVRHMGTRRETAPGEAL</sequence>
<dbReference type="Proteomes" id="UP000248326">
    <property type="component" value="Unassembled WGS sequence"/>
</dbReference>
<protein>
    <submittedName>
        <fullName evidence="1">Uncharacterized protein DUF1999</fullName>
    </submittedName>
</protein>
<gene>
    <name evidence="1" type="ORF">DES52_103152</name>
</gene>
<dbReference type="SUPFAM" id="SSF55729">
    <property type="entry name" value="Acyl-CoA N-acyltransferases (Nat)"/>
    <property type="match status" value="1"/>
</dbReference>
<dbReference type="InterPro" id="IPR018987">
    <property type="entry name" value="DUF1999"/>
</dbReference>
<evidence type="ECO:0000313" key="2">
    <source>
        <dbReference type="Proteomes" id="UP000248326"/>
    </source>
</evidence>
<dbReference type="OrthoDB" id="66481at2"/>
<dbReference type="Pfam" id="PF09390">
    <property type="entry name" value="DUF1999"/>
    <property type="match status" value="1"/>
</dbReference>
<accession>A0A318SLC6</accession>
<reference evidence="1 2" key="1">
    <citation type="submission" date="2018-06" db="EMBL/GenBank/DDBJ databases">
        <title>Genomic Encyclopedia of Type Strains, Phase IV (KMG-IV): sequencing the most valuable type-strain genomes for metagenomic binning, comparative biology and taxonomic classification.</title>
        <authorList>
            <person name="Goeker M."/>
        </authorList>
    </citation>
    <scope>NUCLEOTIDE SEQUENCE [LARGE SCALE GENOMIC DNA]</scope>
    <source>
        <strain evidence="1 2">DSM 18048</strain>
    </source>
</reference>